<dbReference type="RefSeq" id="WP_219879045.1">
    <property type="nucleotide sequence ID" value="NZ_JAHYXK010000028.1"/>
</dbReference>
<feature type="compositionally biased region" description="Basic and acidic residues" evidence="1">
    <location>
        <begin position="104"/>
        <end position="131"/>
    </location>
</feature>
<protein>
    <recommendedName>
        <fullName evidence="4">SWFGD domain-containing protein</fullName>
    </recommendedName>
</protein>
<comment type="caution">
    <text evidence="2">The sequence shown here is derived from an EMBL/GenBank/DDBJ whole genome shotgun (WGS) entry which is preliminary data.</text>
</comment>
<organism evidence="2 3">
    <name type="scientific">Pontibacter aydingkolensis</name>
    <dbReference type="NCBI Taxonomy" id="1911536"/>
    <lineage>
        <taxon>Bacteria</taxon>
        <taxon>Pseudomonadati</taxon>
        <taxon>Bacteroidota</taxon>
        <taxon>Cytophagia</taxon>
        <taxon>Cytophagales</taxon>
        <taxon>Hymenobacteraceae</taxon>
        <taxon>Pontibacter</taxon>
    </lineage>
</organism>
<evidence type="ECO:0000313" key="3">
    <source>
        <dbReference type="Proteomes" id="UP000813018"/>
    </source>
</evidence>
<dbReference type="EMBL" id="JAHYXK010000028">
    <property type="protein sequence ID" value="MBW7469178.1"/>
    <property type="molecule type" value="Genomic_DNA"/>
</dbReference>
<feature type="compositionally biased region" description="Polar residues" evidence="1">
    <location>
        <begin position="151"/>
        <end position="166"/>
    </location>
</feature>
<proteinExistence type="predicted"/>
<dbReference type="Proteomes" id="UP000813018">
    <property type="component" value="Unassembled WGS sequence"/>
</dbReference>
<feature type="compositionally biased region" description="Polar residues" evidence="1">
    <location>
        <begin position="87"/>
        <end position="102"/>
    </location>
</feature>
<accession>A0ABS7CZ82</accession>
<feature type="compositionally biased region" description="Basic and acidic residues" evidence="1">
    <location>
        <begin position="1"/>
        <end position="15"/>
    </location>
</feature>
<feature type="region of interest" description="Disordered" evidence="1">
    <location>
        <begin position="1"/>
        <end position="166"/>
    </location>
</feature>
<feature type="compositionally biased region" description="Basic and acidic residues" evidence="1">
    <location>
        <begin position="39"/>
        <end position="84"/>
    </location>
</feature>
<gene>
    <name evidence="2" type="ORF">K0O23_19050</name>
</gene>
<feature type="compositionally biased region" description="Low complexity" evidence="1">
    <location>
        <begin position="132"/>
        <end position="142"/>
    </location>
</feature>
<reference evidence="2 3" key="1">
    <citation type="journal article" date="2016" name="Int. J. Syst. Evol. Microbiol.">
        <title>Pontibacter aydingkolensis sp. nov., isolated from soil of a salt lake.</title>
        <authorList>
            <person name="Osman G."/>
            <person name="Zhang T."/>
            <person name="Lou K."/>
            <person name="Gao Y."/>
            <person name="Chang W."/>
            <person name="Lin Q."/>
            <person name="Yang H.M."/>
            <person name="Huo X.D."/>
            <person name="Wang N."/>
        </authorList>
    </citation>
    <scope>NUCLEOTIDE SEQUENCE [LARGE SCALE GENOMIC DNA]</scope>
    <source>
        <strain evidence="2 3">KACC 19255</strain>
    </source>
</reference>
<evidence type="ECO:0000256" key="1">
    <source>
        <dbReference type="SAM" id="MobiDB-lite"/>
    </source>
</evidence>
<sequence>MDRRNRDRYENDNYGREYGGYEGYNNDEHYHSARNITNEFERDYRSERSHHNDDRHRYNPDRTYHEGDMDGMYEQRRRERDDFRANSGYQQNDWSQNRSYPESMSRDRDRFSNYQDDYRSYRSMQNRDRGQQQRGNMRQGYGISDFGGTSDRYNTLSSSQGMSGNE</sequence>
<name>A0ABS7CZ82_9BACT</name>
<evidence type="ECO:0008006" key="4">
    <source>
        <dbReference type="Google" id="ProtNLM"/>
    </source>
</evidence>
<evidence type="ECO:0000313" key="2">
    <source>
        <dbReference type="EMBL" id="MBW7469178.1"/>
    </source>
</evidence>
<keyword evidence="3" id="KW-1185">Reference proteome</keyword>